<dbReference type="Pfam" id="PF00459">
    <property type="entry name" value="Inositol_P"/>
    <property type="match status" value="1"/>
</dbReference>
<comment type="function">
    <text evidence="9">Converts adenosine-3',5'-bisphosphate (PAP) to AMP.</text>
</comment>
<comment type="catalytic activity">
    <reaction evidence="1 9">
        <text>adenosine 3',5'-bisphosphate + H2O = AMP + phosphate</text>
        <dbReference type="Rhea" id="RHEA:10040"/>
        <dbReference type="ChEBI" id="CHEBI:15377"/>
        <dbReference type="ChEBI" id="CHEBI:43474"/>
        <dbReference type="ChEBI" id="CHEBI:58343"/>
        <dbReference type="ChEBI" id="CHEBI:456215"/>
        <dbReference type="EC" id="3.1.3.7"/>
    </reaction>
</comment>
<evidence type="ECO:0000256" key="1">
    <source>
        <dbReference type="ARBA" id="ARBA00001625"/>
    </source>
</evidence>
<feature type="binding site" evidence="9">
    <location>
        <position position="68"/>
    </location>
    <ligand>
        <name>Mg(2+)</name>
        <dbReference type="ChEBI" id="CHEBI:18420"/>
        <label>1</label>
    </ligand>
</feature>
<feature type="binding site" evidence="9">
    <location>
        <position position="88"/>
    </location>
    <ligand>
        <name>Mg(2+)</name>
        <dbReference type="ChEBI" id="CHEBI:18420"/>
        <label>1</label>
    </ligand>
</feature>
<evidence type="ECO:0000256" key="7">
    <source>
        <dbReference type="ARBA" id="ARBA00022842"/>
    </source>
</evidence>
<keyword evidence="5 9" id="KW-0479">Metal-binding</keyword>
<evidence type="ECO:0000256" key="4">
    <source>
        <dbReference type="ARBA" id="ARBA00022519"/>
    </source>
</evidence>
<proteinExistence type="inferred from homology"/>
<evidence type="ECO:0000256" key="5">
    <source>
        <dbReference type="ARBA" id="ARBA00022723"/>
    </source>
</evidence>
<keyword evidence="12" id="KW-1185">Reference proteome</keyword>
<dbReference type="GO" id="GO:0005886">
    <property type="term" value="C:plasma membrane"/>
    <property type="evidence" value="ECO:0007669"/>
    <property type="project" value="UniProtKB-SubCell"/>
</dbReference>
<dbReference type="EC" id="3.1.3.7" evidence="9"/>
<feature type="binding site" evidence="10">
    <location>
        <position position="91"/>
    </location>
    <ligand>
        <name>Mg(2+)</name>
        <dbReference type="ChEBI" id="CHEBI:18420"/>
        <label>1</label>
        <note>catalytic</note>
    </ligand>
</feature>
<keyword evidence="3 9" id="KW-1003">Cell membrane</keyword>
<dbReference type="CDD" id="cd01638">
    <property type="entry name" value="CysQ"/>
    <property type="match status" value="1"/>
</dbReference>
<evidence type="ECO:0000313" key="11">
    <source>
        <dbReference type="EMBL" id="PNS07489.1"/>
    </source>
</evidence>
<dbReference type="Gene3D" id="3.40.190.80">
    <property type="match status" value="1"/>
</dbReference>
<dbReference type="InterPro" id="IPR050725">
    <property type="entry name" value="CysQ/Inositol_MonoPase"/>
</dbReference>
<dbReference type="PANTHER" id="PTHR43028">
    <property type="entry name" value="3'(2'),5'-BISPHOSPHATE NUCLEOTIDASE 1"/>
    <property type="match status" value="1"/>
</dbReference>
<name>A0A2K1PXH9_9GAMM</name>
<keyword evidence="7 9" id="KW-0460">Magnesium</keyword>
<protein>
    <recommendedName>
        <fullName evidence="9">3'(2'),5'-bisphosphate nucleotidase CysQ</fullName>
        <ecNumber evidence="9">3.1.3.7</ecNumber>
    </recommendedName>
    <alternativeName>
        <fullName evidence="9">3'(2'),5-bisphosphonucleoside 3'(2')-phosphohydrolase</fullName>
    </alternativeName>
    <alternativeName>
        <fullName evidence="9">3'-phosphoadenosine 5'-phosphate phosphatase</fullName>
        <shortName evidence="9">PAP phosphatase</shortName>
    </alternativeName>
</protein>
<feature type="binding site" evidence="9">
    <location>
        <position position="88"/>
    </location>
    <ligand>
        <name>Mg(2+)</name>
        <dbReference type="ChEBI" id="CHEBI:18420"/>
        <label>2</label>
    </ligand>
</feature>
<dbReference type="PROSITE" id="PS00630">
    <property type="entry name" value="IMP_2"/>
    <property type="match status" value="1"/>
</dbReference>
<feature type="binding site" evidence="10">
    <location>
        <position position="68"/>
    </location>
    <ligand>
        <name>Mg(2+)</name>
        <dbReference type="ChEBI" id="CHEBI:18420"/>
        <label>1</label>
        <note>catalytic</note>
    </ligand>
</feature>
<dbReference type="InterPro" id="IPR020550">
    <property type="entry name" value="Inositol_monophosphatase_CS"/>
</dbReference>
<keyword evidence="4 9" id="KW-0997">Cell inner membrane</keyword>
<feature type="binding site" evidence="10">
    <location>
        <position position="90"/>
    </location>
    <ligand>
        <name>Mg(2+)</name>
        <dbReference type="ChEBI" id="CHEBI:18420"/>
        <label>2</label>
    </ligand>
</feature>
<dbReference type="InterPro" id="IPR006240">
    <property type="entry name" value="CysQ"/>
</dbReference>
<feature type="binding site" evidence="9">
    <location>
        <position position="90"/>
    </location>
    <ligand>
        <name>Mg(2+)</name>
        <dbReference type="ChEBI" id="CHEBI:18420"/>
        <label>1</label>
    </ligand>
</feature>
<dbReference type="Proteomes" id="UP000236220">
    <property type="component" value="Unassembled WGS sequence"/>
</dbReference>
<dbReference type="GO" id="GO:0008441">
    <property type="term" value="F:3'(2'),5'-bisphosphate nucleotidase activity"/>
    <property type="evidence" value="ECO:0007669"/>
    <property type="project" value="UniProtKB-UniRule"/>
</dbReference>
<dbReference type="GO" id="GO:0046854">
    <property type="term" value="P:phosphatidylinositol phosphate biosynthetic process"/>
    <property type="evidence" value="ECO:0007669"/>
    <property type="project" value="InterPro"/>
</dbReference>
<feature type="binding site" evidence="9">
    <location>
        <begin position="90"/>
        <end position="93"/>
    </location>
    <ligand>
        <name>substrate</name>
    </ligand>
</feature>
<feature type="binding site" evidence="9">
    <location>
        <position position="212"/>
    </location>
    <ligand>
        <name>Mg(2+)</name>
        <dbReference type="ChEBI" id="CHEBI:18420"/>
        <label>2</label>
    </ligand>
</feature>
<evidence type="ECO:0000256" key="3">
    <source>
        <dbReference type="ARBA" id="ARBA00022475"/>
    </source>
</evidence>
<evidence type="ECO:0000256" key="10">
    <source>
        <dbReference type="PIRSR" id="PIRSR600760-2"/>
    </source>
</evidence>
<feature type="binding site" evidence="10">
    <location>
        <position position="212"/>
    </location>
    <ligand>
        <name>Mg(2+)</name>
        <dbReference type="ChEBI" id="CHEBI:18420"/>
        <label>1</label>
        <note>catalytic</note>
    </ligand>
</feature>
<dbReference type="GO" id="GO:0000103">
    <property type="term" value="P:sulfate assimilation"/>
    <property type="evidence" value="ECO:0007669"/>
    <property type="project" value="TreeGrafter"/>
</dbReference>
<organism evidence="11 12">
    <name type="scientific">Solilutibacter silvestris</name>
    <dbReference type="NCBI Taxonomy" id="1645665"/>
    <lineage>
        <taxon>Bacteria</taxon>
        <taxon>Pseudomonadati</taxon>
        <taxon>Pseudomonadota</taxon>
        <taxon>Gammaproteobacteria</taxon>
        <taxon>Lysobacterales</taxon>
        <taxon>Lysobacteraceae</taxon>
        <taxon>Solilutibacter</taxon>
    </lineage>
</organism>
<feature type="binding site" evidence="9">
    <location>
        <position position="91"/>
    </location>
    <ligand>
        <name>Mg(2+)</name>
        <dbReference type="ChEBI" id="CHEBI:18420"/>
        <label>2</label>
    </ligand>
</feature>
<dbReference type="HAMAP" id="MF_02095">
    <property type="entry name" value="CysQ"/>
    <property type="match status" value="1"/>
</dbReference>
<dbReference type="AlphaFoldDB" id="A0A2K1PXH9"/>
<evidence type="ECO:0000256" key="6">
    <source>
        <dbReference type="ARBA" id="ARBA00022801"/>
    </source>
</evidence>
<dbReference type="OrthoDB" id="9785695at2"/>
<sequence length="265" mass="28783">MIVDAGLRDAVIALAQQAARRILDVYGDAFDVVRKDDASPLTAADLASHHCIVDGLAALTPGIPVLSEESPDADKAQRHQWKRLWLVDPLDGTREFVKRNGEFCICIALIVDGVAVFGLIQQPTTGLAWFGAPGQGAWRREHGVDVPLHVRRGDGALRVAASRSHRDARTQALIDRIGNVDSVPCGSALKFCKIAEGAIDLYPRFGPTCEWDTAAGQAIVEGAGGVVMDAQGRPFRYNQRDTLLNGDFMAMGDPALPWRNWLEYS</sequence>
<gene>
    <name evidence="9" type="primary">cysQ</name>
    <name evidence="11" type="ORF">Lysil_1665</name>
</gene>
<keyword evidence="6 9" id="KW-0378">Hydrolase</keyword>
<reference evidence="11 12" key="1">
    <citation type="submission" date="2017-08" db="EMBL/GenBank/DDBJ databases">
        <title>Lysobacter sylvestris genome.</title>
        <authorList>
            <person name="Zhang D.-C."/>
            <person name="Albuquerque L."/>
            <person name="Franca L."/>
            <person name="Froufe H.J.C."/>
            <person name="Barroso C."/>
            <person name="Egas C."/>
            <person name="Da Costa M."/>
            <person name="Margesin R."/>
        </authorList>
    </citation>
    <scope>NUCLEOTIDE SEQUENCE [LARGE SCALE GENOMIC DNA]</scope>
    <source>
        <strain evidence="11 12">AM20-91</strain>
    </source>
</reference>
<dbReference type="GO" id="GO:0000287">
    <property type="term" value="F:magnesium ion binding"/>
    <property type="evidence" value="ECO:0007669"/>
    <property type="project" value="UniProtKB-UniRule"/>
</dbReference>
<feature type="binding site" evidence="9">
    <location>
        <position position="68"/>
    </location>
    <ligand>
        <name>substrate</name>
    </ligand>
</feature>
<keyword evidence="8 9" id="KW-0472">Membrane</keyword>
<dbReference type="EMBL" id="NPZB01000002">
    <property type="protein sequence ID" value="PNS07489.1"/>
    <property type="molecule type" value="Genomic_DNA"/>
</dbReference>
<comment type="cofactor">
    <cofactor evidence="9 10">
        <name>Mg(2+)</name>
        <dbReference type="ChEBI" id="CHEBI:18420"/>
    </cofactor>
</comment>
<evidence type="ECO:0000313" key="12">
    <source>
        <dbReference type="Proteomes" id="UP000236220"/>
    </source>
</evidence>
<dbReference type="GO" id="GO:0050427">
    <property type="term" value="P:3'-phosphoadenosine 5'-phosphosulfate metabolic process"/>
    <property type="evidence" value="ECO:0007669"/>
    <property type="project" value="TreeGrafter"/>
</dbReference>
<comment type="caution">
    <text evidence="11">The sequence shown here is derived from an EMBL/GenBank/DDBJ whole genome shotgun (WGS) entry which is preliminary data.</text>
</comment>
<dbReference type="PANTHER" id="PTHR43028:SF5">
    <property type="entry name" value="3'(2'),5'-BISPHOSPHATE NUCLEOTIDASE 1"/>
    <property type="match status" value="1"/>
</dbReference>
<evidence type="ECO:0000256" key="8">
    <source>
        <dbReference type="ARBA" id="ARBA00023136"/>
    </source>
</evidence>
<evidence type="ECO:0000256" key="9">
    <source>
        <dbReference type="HAMAP-Rule" id="MF_02095"/>
    </source>
</evidence>
<dbReference type="NCBIfam" id="TIGR01331">
    <property type="entry name" value="bisphos_cysQ"/>
    <property type="match status" value="1"/>
</dbReference>
<comment type="subcellular location">
    <subcellularLocation>
        <location evidence="9">Cell inner membrane</location>
        <topology evidence="9">Peripheral membrane protein</topology>
        <orientation evidence="9">Cytoplasmic side</orientation>
    </subcellularLocation>
</comment>
<dbReference type="PROSITE" id="PS00629">
    <property type="entry name" value="IMP_1"/>
    <property type="match status" value="1"/>
</dbReference>
<dbReference type="InterPro" id="IPR000760">
    <property type="entry name" value="Inositol_monophosphatase-like"/>
</dbReference>
<accession>A0A2K1PXH9</accession>
<comment type="similarity">
    <text evidence="2 9">Belongs to the inositol monophosphatase superfamily. CysQ family.</text>
</comment>
<dbReference type="InterPro" id="IPR020583">
    <property type="entry name" value="Inositol_monoP_metal-BS"/>
</dbReference>
<dbReference type="FunFam" id="3.40.190.80:FF:000005">
    <property type="entry name" value="3'(2'),5'-bisphosphate nucleotidase CysQ"/>
    <property type="match status" value="1"/>
</dbReference>
<dbReference type="Gene3D" id="3.30.540.10">
    <property type="entry name" value="Fructose-1,6-Bisphosphatase, subunit A, domain 1"/>
    <property type="match status" value="1"/>
</dbReference>
<feature type="binding site" evidence="9">
    <location>
        <position position="212"/>
    </location>
    <ligand>
        <name>substrate</name>
    </ligand>
</feature>
<dbReference type="PRINTS" id="PR00377">
    <property type="entry name" value="IMPHPHTASES"/>
</dbReference>
<feature type="binding site" evidence="10">
    <location>
        <position position="88"/>
    </location>
    <ligand>
        <name>Mg(2+)</name>
        <dbReference type="ChEBI" id="CHEBI:18420"/>
        <label>1</label>
        <note>catalytic</note>
    </ligand>
</feature>
<dbReference type="SUPFAM" id="SSF56655">
    <property type="entry name" value="Carbohydrate phosphatase"/>
    <property type="match status" value="1"/>
</dbReference>
<evidence type="ECO:0000256" key="2">
    <source>
        <dbReference type="ARBA" id="ARBA00005289"/>
    </source>
</evidence>